<dbReference type="Gene3D" id="2.130.10.10">
    <property type="entry name" value="YVTN repeat-like/Quinoprotein amine dehydrogenase"/>
    <property type="match status" value="2"/>
</dbReference>
<evidence type="ECO:0000256" key="5">
    <source>
        <dbReference type="ARBA" id="ARBA00023015"/>
    </source>
</evidence>
<dbReference type="InterPro" id="IPR008266">
    <property type="entry name" value="Tyr_kinase_AS"/>
</dbReference>
<dbReference type="CDD" id="cd00200">
    <property type="entry name" value="WD40"/>
    <property type="match status" value="1"/>
</dbReference>
<feature type="domain" description="TFIID subunit TAF5 NTD2" evidence="10">
    <location>
        <begin position="131"/>
        <end position="237"/>
    </location>
</feature>
<dbReference type="Proteomes" id="UP000327013">
    <property type="component" value="Unassembled WGS sequence"/>
</dbReference>
<proteinExistence type="inferred from homology"/>
<comment type="caution">
    <text evidence="11">The sequence shown here is derived from an EMBL/GenBank/DDBJ whole genome shotgun (WGS) entry which is preliminary data.</text>
</comment>
<dbReference type="SUPFAM" id="SSF50978">
    <property type="entry name" value="WD40 repeat-like"/>
    <property type="match status" value="1"/>
</dbReference>
<dbReference type="Pfam" id="PF08513">
    <property type="entry name" value="LisH"/>
    <property type="match status" value="1"/>
</dbReference>
<keyword evidence="3 8" id="KW-0853">WD repeat</keyword>
<reference evidence="11 12" key="1">
    <citation type="submission" date="2019-06" db="EMBL/GenBank/DDBJ databases">
        <title>A chromosomal-level reference genome of Carpinus fangiana (Coryloideae, Betulaceae).</title>
        <authorList>
            <person name="Yang X."/>
            <person name="Wang Z."/>
            <person name="Zhang L."/>
            <person name="Hao G."/>
            <person name="Liu J."/>
            <person name="Yang Y."/>
        </authorList>
    </citation>
    <scope>NUCLEOTIDE SEQUENCE [LARGE SCALE GENOMIC DNA]</scope>
    <source>
        <strain evidence="11">Cfa_2016G</strain>
        <tissue evidence="11">Leaf</tissue>
    </source>
</reference>
<dbReference type="GO" id="GO:0006367">
    <property type="term" value="P:transcription initiation at RNA polymerase II promoter"/>
    <property type="evidence" value="ECO:0007669"/>
    <property type="project" value="TreeGrafter"/>
</dbReference>
<dbReference type="InterPro" id="IPR006594">
    <property type="entry name" value="LisH"/>
</dbReference>
<evidence type="ECO:0000256" key="1">
    <source>
        <dbReference type="ARBA" id="ARBA00004123"/>
    </source>
</evidence>
<feature type="region of interest" description="Disordered" evidence="9">
    <location>
        <begin position="265"/>
        <end position="289"/>
    </location>
</feature>
<dbReference type="GO" id="GO:0016251">
    <property type="term" value="F:RNA polymerase II general transcription initiation factor activity"/>
    <property type="evidence" value="ECO:0007669"/>
    <property type="project" value="TreeGrafter"/>
</dbReference>
<keyword evidence="5" id="KW-0805">Transcription regulation</keyword>
<dbReference type="Pfam" id="PF00400">
    <property type="entry name" value="WD40"/>
    <property type="match status" value="6"/>
</dbReference>
<dbReference type="EMBL" id="VIBQ01000057">
    <property type="protein sequence ID" value="KAB8532583.1"/>
    <property type="molecule type" value="Genomic_DNA"/>
</dbReference>
<evidence type="ECO:0000256" key="7">
    <source>
        <dbReference type="ARBA" id="ARBA00023242"/>
    </source>
</evidence>
<dbReference type="InterPro" id="IPR007582">
    <property type="entry name" value="TFIID_NTD2"/>
</dbReference>
<dbReference type="PROSITE" id="PS50294">
    <property type="entry name" value="WD_REPEATS_REGION"/>
    <property type="match status" value="5"/>
</dbReference>
<feature type="repeat" description="WD" evidence="8">
    <location>
        <begin position="505"/>
        <end position="546"/>
    </location>
</feature>
<dbReference type="InterPro" id="IPR037264">
    <property type="entry name" value="TFIID_NTD2_sf"/>
</dbReference>
<dbReference type="PROSITE" id="PS50896">
    <property type="entry name" value="LISH"/>
    <property type="match status" value="1"/>
</dbReference>
<dbReference type="CDD" id="cd08044">
    <property type="entry name" value="TAF5_NTD2"/>
    <property type="match status" value="1"/>
</dbReference>
<name>A0A5N6L1J6_9ROSI</name>
<evidence type="ECO:0000259" key="10">
    <source>
        <dbReference type="Pfam" id="PF04494"/>
    </source>
</evidence>
<evidence type="ECO:0000313" key="12">
    <source>
        <dbReference type="Proteomes" id="UP000327013"/>
    </source>
</evidence>
<organism evidence="11 12">
    <name type="scientific">Carpinus fangiana</name>
    <dbReference type="NCBI Taxonomy" id="176857"/>
    <lineage>
        <taxon>Eukaryota</taxon>
        <taxon>Viridiplantae</taxon>
        <taxon>Streptophyta</taxon>
        <taxon>Embryophyta</taxon>
        <taxon>Tracheophyta</taxon>
        <taxon>Spermatophyta</taxon>
        <taxon>Magnoliopsida</taxon>
        <taxon>eudicotyledons</taxon>
        <taxon>Gunneridae</taxon>
        <taxon>Pentapetalae</taxon>
        <taxon>rosids</taxon>
        <taxon>fabids</taxon>
        <taxon>Fagales</taxon>
        <taxon>Betulaceae</taxon>
        <taxon>Carpinus</taxon>
    </lineage>
</organism>
<protein>
    <recommendedName>
        <fullName evidence="10">TFIID subunit TAF5 NTD2 domain-containing protein</fullName>
    </recommendedName>
</protein>
<feature type="compositionally biased region" description="Pro residues" evidence="9">
    <location>
        <begin position="26"/>
        <end position="39"/>
    </location>
</feature>
<accession>A0A5N6L1J6</accession>
<dbReference type="InterPro" id="IPR036322">
    <property type="entry name" value="WD40_repeat_dom_sf"/>
</dbReference>
<dbReference type="InterPro" id="IPR015943">
    <property type="entry name" value="WD40/YVTN_repeat-like_dom_sf"/>
</dbReference>
<feature type="compositionally biased region" description="Low complexity" evidence="9">
    <location>
        <begin position="858"/>
        <end position="869"/>
    </location>
</feature>
<dbReference type="InterPro" id="IPR011009">
    <property type="entry name" value="Kinase-like_dom_sf"/>
</dbReference>
<dbReference type="SMART" id="SM00320">
    <property type="entry name" value="WD40"/>
    <property type="match status" value="6"/>
</dbReference>
<dbReference type="PANTHER" id="PTHR19879">
    <property type="entry name" value="TRANSCRIPTION INITIATION FACTOR TFIID"/>
    <property type="match status" value="1"/>
</dbReference>
<dbReference type="InterPro" id="IPR019775">
    <property type="entry name" value="WD40_repeat_CS"/>
</dbReference>
<dbReference type="Gene3D" id="1.10.510.10">
    <property type="entry name" value="Transferase(Phosphotransferase) domain 1"/>
    <property type="match status" value="1"/>
</dbReference>
<dbReference type="GO" id="GO:0004672">
    <property type="term" value="F:protein kinase activity"/>
    <property type="evidence" value="ECO:0007669"/>
    <property type="project" value="InterPro"/>
</dbReference>
<dbReference type="PRINTS" id="PR00320">
    <property type="entry name" value="GPROTEINBRPT"/>
</dbReference>
<keyword evidence="4" id="KW-0677">Repeat</keyword>
<evidence type="ECO:0000256" key="3">
    <source>
        <dbReference type="ARBA" id="ARBA00022574"/>
    </source>
</evidence>
<feature type="repeat" description="WD" evidence="8">
    <location>
        <begin position="547"/>
        <end position="588"/>
    </location>
</feature>
<comment type="similarity">
    <text evidence="2">Belongs to the WD repeat TAF5 family.</text>
</comment>
<feature type="region of interest" description="Disordered" evidence="9">
    <location>
        <begin position="1"/>
        <end position="44"/>
    </location>
</feature>
<dbReference type="InterPro" id="IPR001680">
    <property type="entry name" value="WD40_rpt"/>
</dbReference>
<dbReference type="OrthoDB" id="674604at2759"/>
<dbReference type="PANTHER" id="PTHR19879:SF1">
    <property type="entry name" value="CANNONBALL-RELATED"/>
    <property type="match status" value="1"/>
</dbReference>
<gene>
    <name evidence="11" type="ORF">FH972_025528</name>
</gene>
<dbReference type="Pfam" id="PF04494">
    <property type="entry name" value="TFIID_NTD2"/>
    <property type="match status" value="1"/>
</dbReference>
<feature type="compositionally biased region" description="Low complexity" evidence="9">
    <location>
        <begin position="1"/>
        <end position="25"/>
    </location>
</feature>
<keyword evidence="7" id="KW-0539">Nucleus</keyword>
<feature type="repeat" description="WD" evidence="8">
    <location>
        <begin position="589"/>
        <end position="630"/>
    </location>
</feature>
<evidence type="ECO:0000256" key="4">
    <source>
        <dbReference type="ARBA" id="ARBA00022737"/>
    </source>
</evidence>
<evidence type="ECO:0000256" key="2">
    <source>
        <dbReference type="ARBA" id="ARBA00009435"/>
    </source>
</evidence>
<evidence type="ECO:0000256" key="9">
    <source>
        <dbReference type="SAM" id="MobiDB-lite"/>
    </source>
</evidence>
<feature type="region of interest" description="Disordered" evidence="9">
    <location>
        <begin position="828"/>
        <end position="869"/>
    </location>
</feature>
<dbReference type="SUPFAM" id="SSF56112">
    <property type="entry name" value="Protein kinase-like (PK-like)"/>
    <property type="match status" value="1"/>
</dbReference>
<feature type="repeat" description="WD" evidence="8">
    <location>
        <begin position="639"/>
        <end position="665"/>
    </location>
</feature>
<evidence type="ECO:0000313" key="11">
    <source>
        <dbReference type="EMBL" id="KAB8532583.1"/>
    </source>
</evidence>
<evidence type="ECO:0000256" key="8">
    <source>
        <dbReference type="PROSITE-ProRule" id="PRU00221"/>
    </source>
</evidence>
<dbReference type="Gene3D" id="1.25.40.500">
    <property type="entry name" value="TFIID subunit TAF5, NTD2 domain"/>
    <property type="match status" value="1"/>
</dbReference>
<dbReference type="SUPFAM" id="SSF160897">
    <property type="entry name" value="Taf5 N-terminal domain-like"/>
    <property type="match status" value="1"/>
</dbReference>
<dbReference type="InterPro" id="IPR020472">
    <property type="entry name" value="WD40_PAC1"/>
</dbReference>
<dbReference type="GO" id="GO:0005669">
    <property type="term" value="C:transcription factor TFIID complex"/>
    <property type="evidence" value="ECO:0007669"/>
    <property type="project" value="TreeGrafter"/>
</dbReference>
<evidence type="ECO:0000256" key="6">
    <source>
        <dbReference type="ARBA" id="ARBA00023163"/>
    </source>
</evidence>
<dbReference type="PROSITE" id="PS00678">
    <property type="entry name" value="WD_REPEATS_1"/>
    <property type="match status" value="2"/>
</dbReference>
<feature type="repeat" description="WD" evidence="8">
    <location>
        <begin position="395"/>
        <end position="436"/>
    </location>
</feature>
<dbReference type="SMART" id="SM00667">
    <property type="entry name" value="LisH"/>
    <property type="match status" value="1"/>
</dbReference>
<dbReference type="PROSITE" id="PS00109">
    <property type="entry name" value="PROTEIN_KINASE_TYR"/>
    <property type="match status" value="1"/>
</dbReference>
<keyword evidence="6" id="KW-0804">Transcription</keyword>
<dbReference type="PROSITE" id="PS50082">
    <property type="entry name" value="WD_REPEATS_2"/>
    <property type="match status" value="6"/>
</dbReference>
<feature type="compositionally biased region" description="Low complexity" evidence="9">
    <location>
        <begin position="828"/>
        <end position="838"/>
    </location>
</feature>
<feature type="repeat" description="WD" evidence="8">
    <location>
        <begin position="451"/>
        <end position="497"/>
    </location>
</feature>
<comment type="subcellular location">
    <subcellularLocation>
        <location evidence="1">Nucleus</location>
    </subcellularLocation>
</comment>
<sequence>MSGSGQQPPSSAGPRSASTGPQSSSIPPPQAGAAPPPPSNATSSQANLNQIVIEYLIKKGYNKTEAALRQESQNVDANGIVIKKRAEDSGGGKWAMGYSVFEQWIEDNLEIYKVLKNCAFDHNDDVRLHLQAEFKRLHWPIFVYCFLGLIDGYFDKLAERFFEEHKAQFATEHEQDLRALESVRNKEHVSENATARAYSNNRYRLTLTTAAYFNLVGSMEEKDAEGGSVILRILSNKMRINTIERAAGGSERLFASLLAKVGDDDIPDEDEGIPGHNPGSANTDPNAPPVLTRLNLGPLPMDSDMLDDLREEVEEEDIKNPPAAGQLSLVEELEQQIKREPSEDAPNRETVPLPKPLARDVEMEVRKLKEHRERMRIPSKTTGVGAGVSVAMFTFHNTFDSINCLDFSGDCTMVAAGTSDSYIRVWSLEGQNLKSMVQTPEHQKPTASRRLIGHSGPVYAVSFSPSVANNDRNEISTSSRYLLSSSADKTVRMWSLDVWSCLVVYKGHDAPVWDVTWGPYGHYFLTGSHDHTARLWSTDTIAPLRIFAGHDQDVDCVTFHPNNSYAFTGSSDKTVRMWDVSRGSAVRLFTGHTANITCLSCAPSGKTLASADDSGAIILWDLASGRRVKRMRGHGKGGVWSMSWSVEGSLLVSSGADCTVRIWDVFMQTDGTTTKTAGDAGAKADGATAAAAGVQSMMGKKAKAKDATVTPDQISALHAVSGTGSSWKLGSRHVRQPGRAHPSTQSNNLVHNAHIQRLLRAHEVIPLHQPLDILHAVRLGQMPHVNPIQLLAHTQNLLGVDRNITRLPEVPAARLVDHDAAMRQGEALARGAAGQQQRAHGRSLADADGADGGGDVGHGVVDGEAGGDAAAGRVDVQRDGLVGGVGLEEEQLGDDAGGEAVVDGAGEGDDAFFEEARVDVVCGGWWVSGFCGLGWVGGGGWVWVSSYGVDVIEVVVSHCCLREKSYSPLFCGEKWWKDAGELDLGGVLAMGSTPHVAVTLFLTARGSHHFDIRKPRGTCCNFSSQVLFSIYNGDSYNVPPCIAAAQVVAVSSHGRNIARNGWIGASSAHQRRVIVPVTSAMGSENTPSHFRQTVTSLRDEYMERRLNHDLYRDGRMQDCVEEQVKRYTVWLENGGSEWQCVRLYDIPGTLSGEILRLRRGLPNVRGHFEVEGDIIRHLDQPPKPPVSDEDDSEDVSFELEKLPLIEVDADLHFQKKPKYKSEILNLLACQGGTCPGTPLSAHITPLLGRSKDGALILPKYTRHPLPLHQLHTLASIKQWLLDLINGLQCLHSLDIVHRDLRIANVVFSNDHKNMLICDLEGRWGNRNAPEVLHNQSTDCGWSEKSDIYDIGPLIKGMYYANAPINSFVEWPVPSPLDRIVNACMHPAPDDRPSLEELALLVVSMGIDDDIR</sequence>
<keyword evidence="12" id="KW-1185">Reference proteome</keyword>